<protein>
    <recommendedName>
        <fullName evidence="7">EGF-like domain-containing protein</fullName>
    </recommendedName>
</protein>
<feature type="disulfide bond" evidence="6">
    <location>
        <begin position="404"/>
        <end position="413"/>
    </location>
</feature>
<sequence>MRPRSGKHPKQIGSDASNLITVPITPYNGTAVQNVSIGLINCQSICNKSDEISDVVKDMDLDALVITETWLTGNVSDQKIVGDVTPAGYSFHHAARIHKKGGGVGILLRDSLKCETHLRFQAKSFENYQLTFISGGISVCVAIIYRLHPAKKNGLKAADFFKEFSVFVDSLASNSGHLLILGDFNIHWDCQRNADTKQLADIRRSANLRQHVQERTHRQGHILDLVISRDDDNLIKGVSVSSMLSDHFLVDINVSLQKQSVSAKDISYRRYKSIDKEAFLADLRVSSLVLDPPDDVDHLVDLYDNTLRDIVDQHAPLRTKEMPSRPMLPWYNKNIQAAKRHRRYCHCQCDQMIAGNYHCDSDGKCVCNDGCSGSSCSECTATCNPNPCKNAGRCQDSGIINCCCRPGFGGKYCENKLPRCDRSDCSNHGECYKTTQSHICVCDPGYYGKTRENIPDAFNCPSSKNIYFSDPAPYQTKCSNVVHVKLSKTSELGACRYYMKNQYGNSELFQEGKNGHVTELTAVGINNCQDGDCGLLYYQTSCFSNPCQNGGYCLQTEQTDNEEDYVCRCKFGFTGKYCEKRTLPANRCVTCSSSNPEDCDYTKGAVVTGDHDKVCQIQISCENNANTAMIRHCQCDQMIAGNYHCDSDGKCVCNDGCSGSSCSECTATCNPNPCKNAGRCQDSGIINCCCRPGFGGKYCENKLPRCDRSDCSNHGECYKTTQSHICVCDPGYYGKTRENIPDAFNCPSSKNIYFSDPAPYQTKCSNVVHVKLSKTSELGACRYYMKNQYGNSELFQEGKNGHVTELTAVGINNCQDGDCGLVYYQTKTCCP</sequence>
<evidence type="ECO:0000256" key="4">
    <source>
        <dbReference type="ARBA" id="ARBA00023157"/>
    </source>
</evidence>
<keyword evidence="9" id="KW-1185">Reference proteome</keyword>
<evidence type="ECO:0000256" key="1">
    <source>
        <dbReference type="ARBA" id="ARBA00022536"/>
    </source>
</evidence>
<dbReference type="PANTHER" id="PTHR46670:SF3">
    <property type="entry name" value="ENDONUCLEASE_EXONUCLEASE_PHOSPHATASE DOMAIN-CONTAINING PROTEIN"/>
    <property type="match status" value="1"/>
</dbReference>
<dbReference type="Gene3D" id="3.60.10.10">
    <property type="entry name" value="Endonuclease/exonuclease/phosphatase"/>
    <property type="match status" value="1"/>
</dbReference>
<dbReference type="Gene3D" id="2.10.25.10">
    <property type="entry name" value="Laminin"/>
    <property type="match status" value="5"/>
</dbReference>
<name>A0AAD9MPE0_9ANNE</name>
<feature type="domain" description="EGF-like" evidence="7">
    <location>
        <begin position="666"/>
        <end position="700"/>
    </location>
</feature>
<feature type="disulfide bond" evidence="6">
    <location>
        <begin position="569"/>
        <end position="578"/>
    </location>
</feature>
<feature type="domain" description="EGF-like" evidence="7">
    <location>
        <begin position="702"/>
        <end position="738"/>
    </location>
</feature>
<dbReference type="PROSITE" id="PS50026">
    <property type="entry name" value="EGF_3"/>
    <property type="match status" value="5"/>
</dbReference>
<reference evidence="8" key="1">
    <citation type="journal article" date="2023" name="Mol. Biol. Evol.">
        <title>Third-Generation Sequencing Reveals the Adaptive Role of the Epigenome in Three Deep-Sea Polychaetes.</title>
        <authorList>
            <person name="Perez M."/>
            <person name="Aroh O."/>
            <person name="Sun Y."/>
            <person name="Lan Y."/>
            <person name="Juniper S.K."/>
            <person name="Young C.R."/>
            <person name="Angers B."/>
            <person name="Qian P.Y."/>
        </authorList>
    </citation>
    <scope>NUCLEOTIDE SEQUENCE</scope>
    <source>
        <strain evidence="8">P08H-3</strain>
    </source>
</reference>
<dbReference type="SMART" id="SM00181">
    <property type="entry name" value="EGF"/>
    <property type="match status" value="5"/>
</dbReference>
<dbReference type="Pfam" id="PF00008">
    <property type="entry name" value="EGF"/>
    <property type="match status" value="1"/>
</dbReference>
<feature type="domain" description="EGF-like" evidence="7">
    <location>
        <begin position="380"/>
        <end position="414"/>
    </location>
</feature>
<keyword evidence="4 6" id="KW-1015">Disulfide bond</keyword>
<dbReference type="InterPro" id="IPR036691">
    <property type="entry name" value="Endo/exonu/phosph_ase_sf"/>
</dbReference>
<dbReference type="AlphaFoldDB" id="A0AAD9MPE0"/>
<keyword evidence="3" id="KW-0677">Repeat</keyword>
<dbReference type="InterPro" id="IPR005135">
    <property type="entry name" value="Endo/exonuclease/phosphatase"/>
</dbReference>
<keyword evidence="2" id="KW-0732">Signal</keyword>
<gene>
    <name evidence="8" type="ORF">LSH36_2340g00003</name>
</gene>
<dbReference type="Pfam" id="PF03372">
    <property type="entry name" value="Exo_endo_phos"/>
    <property type="match status" value="1"/>
</dbReference>
<dbReference type="PROSITE" id="PS00022">
    <property type="entry name" value="EGF_1"/>
    <property type="match status" value="3"/>
</dbReference>
<dbReference type="EMBL" id="JAODUP010002330">
    <property type="protein sequence ID" value="KAK2138836.1"/>
    <property type="molecule type" value="Genomic_DNA"/>
</dbReference>
<organism evidence="8 9">
    <name type="scientific">Paralvinella palmiformis</name>
    <dbReference type="NCBI Taxonomy" id="53620"/>
    <lineage>
        <taxon>Eukaryota</taxon>
        <taxon>Metazoa</taxon>
        <taxon>Spiralia</taxon>
        <taxon>Lophotrochozoa</taxon>
        <taxon>Annelida</taxon>
        <taxon>Polychaeta</taxon>
        <taxon>Sedentaria</taxon>
        <taxon>Canalipalpata</taxon>
        <taxon>Terebellida</taxon>
        <taxon>Terebelliformia</taxon>
        <taxon>Alvinellidae</taxon>
        <taxon>Paralvinella</taxon>
    </lineage>
</organism>
<keyword evidence="5" id="KW-0325">Glycoprotein</keyword>
<feature type="domain" description="EGF-like" evidence="7">
    <location>
        <begin position="538"/>
        <end position="579"/>
    </location>
</feature>
<evidence type="ECO:0000256" key="2">
    <source>
        <dbReference type="ARBA" id="ARBA00022729"/>
    </source>
</evidence>
<dbReference type="PROSITE" id="PS01186">
    <property type="entry name" value="EGF_2"/>
    <property type="match status" value="3"/>
</dbReference>
<feature type="disulfide bond" evidence="6">
    <location>
        <begin position="690"/>
        <end position="699"/>
    </location>
</feature>
<proteinExistence type="predicted"/>
<dbReference type="InterPro" id="IPR000742">
    <property type="entry name" value="EGF"/>
</dbReference>
<dbReference type="SUPFAM" id="SSF56219">
    <property type="entry name" value="DNase I-like"/>
    <property type="match status" value="1"/>
</dbReference>
<comment type="caution">
    <text evidence="6">Lacks conserved residue(s) required for the propagation of feature annotation.</text>
</comment>
<evidence type="ECO:0000256" key="3">
    <source>
        <dbReference type="ARBA" id="ARBA00022737"/>
    </source>
</evidence>
<evidence type="ECO:0000256" key="5">
    <source>
        <dbReference type="ARBA" id="ARBA00023180"/>
    </source>
</evidence>
<feature type="domain" description="EGF-like" evidence="7">
    <location>
        <begin position="416"/>
        <end position="452"/>
    </location>
</feature>
<dbReference type="PANTHER" id="PTHR46670">
    <property type="entry name" value="ENDO/EXONUCLEASE/PHOSPHATASE DOMAIN-CONTAINING PROTEIN"/>
    <property type="match status" value="1"/>
</dbReference>
<dbReference type="FunFam" id="2.10.25.10:FF:000012">
    <property type="entry name" value="Delta-like protein"/>
    <property type="match status" value="1"/>
</dbReference>
<evidence type="ECO:0000259" key="7">
    <source>
        <dbReference type="PROSITE" id="PS50026"/>
    </source>
</evidence>
<accession>A0AAD9MPE0</accession>
<feature type="non-terminal residue" evidence="8">
    <location>
        <position position="1"/>
    </location>
</feature>
<evidence type="ECO:0000313" key="8">
    <source>
        <dbReference type="EMBL" id="KAK2138836.1"/>
    </source>
</evidence>
<evidence type="ECO:0000256" key="6">
    <source>
        <dbReference type="PROSITE-ProRule" id="PRU00076"/>
    </source>
</evidence>
<dbReference type="SUPFAM" id="SSF57196">
    <property type="entry name" value="EGF/Laminin"/>
    <property type="match status" value="3"/>
</dbReference>
<evidence type="ECO:0000313" key="9">
    <source>
        <dbReference type="Proteomes" id="UP001208570"/>
    </source>
</evidence>
<dbReference type="GO" id="GO:0003824">
    <property type="term" value="F:catalytic activity"/>
    <property type="evidence" value="ECO:0007669"/>
    <property type="project" value="InterPro"/>
</dbReference>
<keyword evidence="1 6" id="KW-0245">EGF-like domain</keyword>
<dbReference type="Proteomes" id="UP001208570">
    <property type="component" value="Unassembled WGS sequence"/>
</dbReference>
<comment type="caution">
    <text evidence="8">The sequence shown here is derived from an EMBL/GenBank/DDBJ whole genome shotgun (WGS) entry which is preliminary data.</text>
</comment>
<dbReference type="CDD" id="cd00054">
    <property type="entry name" value="EGF_CA"/>
    <property type="match status" value="1"/>
</dbReference>